<evidence type="ECO:0000259" key="7">
    <source>
        <dbReference type="Pfam" id="PF01029"/>
    </source>
</evidence>
<comment type="similarity">
    <text evidence="1 6">Belongs to the NusB family.</text>
</comment>
<evidence type="ECO:0000256" key="5">
    <source>
        <dbReference type="ARBA" id="ARBA00023163"/>
    </source>
</evidence>
<evidence type="ECO:0000256" key="3">
    <source>
        <dbReference type="ARBA" id="ARBA00022884"/>
    </source>
</evidence>
<keyword evidence="9" id="KW-1185">Reference proteome</keyword>
<proteinExistence type="inferred from homology"/>
<dbReference type="Gene3D" id="1.10.940.10">
    <property type="entry name" value="NusB-like"/>
    <property type="match status" value="1"/>
</dbReference>
<dbReference type="GO" id="GO:0031564">
    <property type="term" value="P:transcription antitermination"/>
    <property type="evidence" value="ECO:0007669"/>
    <property type="project" value="UniProtKB-KW"/>
</dbReference>
<keyword evidence="3 6" id="KW-0694">RNA-binding</keyword>
<dbReference type="AlphaFoldDB" id="A0A8J6YMW5"/>
<organism evidence="8 9">
    <name type="scientific">Phaeovibrio sulfidiphilus</name>
    <dbReference type="NCBI Taxonomy" id="1220600"/>
    <lineage>
        <taxon>Bacteria</taxon>
        <taxon>Pseudomonadati</taxon>
        <taxon>Pseudomonadota</taxon>
        <taxon>Alphaproteobacteria</taxon>
        <taxon>Rhodospirillales</taxon>
        <taxon>Rhodospirillaceae</taxon>
        <taxon>Phaeovibrio</taxon>
    </lineage>
</organism>
<dbReference type="GO" id="GO:0003723">
    <property type="term" value="F:RNA binding"/>
    <property type="evidence" value="ECO:0007669"/>
    <property type="project" value="UniProtKB-UniRule"/>
</dbReference>
<evidence type="ECO:0000313" key="8">
    <source>
        <dbReference type="EMBL" id="MBE1236819.1"/>
    </source>
</evidence>
<dbReference type="InterPro" id="IPR011605">
    <property type="entry name" value="NusB_fam"/>
</dbReference>
<evidence type="ECO:0000256" key="4">
    <source>
        <dbReference type="ARBA" id="ARBA00023015"/>
    </source>
</evidence>
<evidence type="ECO:0000256" key="6">
    <source>
        <dbReference type="HAMAP-Rule" id="MF_00073"/>
    </source>
</evidence>
<comment type="function">
    <text evidence="6">Involved in transcription antitermination. Required for transcription of ribosomal RNA (rRNA) genes. Binds specifically to the boxA antiterminator sequence of the ribosomal RNA (rrn) operons.</text>
</comment>
<comment type="caution">
    <text evidence="8">The sequence shown here is derived from an EMBL/GenBank/DDBJ whole genome shotgun (WGS) entry which is preliminary data.</text>
</comment>
<dbReference type="RefSeq" id="WP_192533820.1">
    <property type="nucleotide sequence ID" value="NZ_JACZHT010000002.1"/>
</dbReference>
<evidence type="ECO:0000313" key="9">
    <source>
        <dbReference type="Proteomes" id="UP000631034"/>
    </source>
</evidence>
<dbReference type="InterPro" id="IPR006027">
    <property type="entry name" value="NusB_RsmB_TIM44"/>
</dbReference>
<name>A0A8J6YMW5_9PROT</name>
<evidence type="ECO:0000256" key="1">
    <source>
        <dbReference type="ARBA" id="ARBA00005952"/>
    </source>
</evidence>
<accession>A0A8J6YMW5</accession>
<dbReference type="PANTHER" id="PTHR11078:SF3">
    <property type="entry name" value="ANTITERMINATION NUSB DOMAIN-CONTAINING PROTEIN"/>
    <property type="match status" value="1"/>
</dbReference>
<dbReference type="GO" id="GO:0006353">
    <property type="term" value="P:DNA-templated transcription termination"/>
    <property type="evidence" value="ECO:0007669"/>
    <property type="project" value="UniProtKB-UniRule"/>
</dbReference>
<keyword evidence="4 6" id="KW-0805">Transcription regulation</keyword>
<reference evidence="8" key="1">
    <citation type="submission" date="2020-10" db="EMBL/GenBank/DDBJ databases">
        <title>Genome sequence of the unusual species of purple photosynthetic bacteria, Phaeovibrio sulfidiphilus DSM 23193, type strain.</title>
        <authorList>
            <person name="Kyndt J.A."/>
            <person name="Meyer T.E."/>
        </authorList>
    </citation>
    <scope>NUCLEOTIDE SEQUENCE</scope>
    <source>
        <strain evidence="8">DSM 23193</strain>
    </source>
</reference>
<sequence length="198" mass="21712">MTEDSGTGSRDRTRSEIRRIRSSSARLAAVQALYAFDVDAPAGEERPHQASIRIETLVRAFMDGSLGSLAMIDVPDPLGVREPTEEREDLAPPDGELFGLLARGTVHERARIDEVLRASLSSDWPWERLEPLLRAVLRVSIYELLERPSTPVPVIIKEYVDLAASFYSGPERGLVNAVLDRLGRTLRSGAAGTDGFGS</sequence>
<dbReference type="Pfam" id="PF01029">
    <property type="entry name" value="NusB"/>
    <property type="match status" value="1"/>
</dbReference>
<dbReference type="Proteomes" id="UP000631034">
    <property type="component" value="Unassembled WGS sequence"/>
</dbReference>
<protein>
    <recommendedName>
        <fullName evidence="6">Transcription antitermination protein NusB</fullName>
    </recommendedName>
    <alternativeName>
        <fullName evidence="6">Antitermination factor NusB</fullName>
    </alternativeName>
</protein>
<keyword evidence="5 6" id="KW-0804">Transcription</keyword>
<evidence type="ECO:0000256" key="2">
    <source>
        <dbReference type="ARBA" id="ARBA00022814"/>
    </source>
</evidence>
<dbReference type="GO" id="GO:0005829">
    <property type="term" value="C:cytosol"/>
    <property type="evidence" value="ECO:0007669"/>
    <property type="project" value="TreeGrafter"/>
</dbReference>
<feature type="domain" description="NusB/RsmB/TIM44" evidence="7">
    <location>
        <begin position="84"/>
        <end position="182"/>
    </location>
</feature>
<dbReference type="EMBL" id="JACZHT010000002">
    <property type="protein sequence ID" value="MBE1236819.1"/>
    <property type="molecule type" value="Genomic_DNA"/>
</dbReference>
<dbReference type="PANTHER" id="PTHR11078">
    <property type="entry name" value="N UTILIZATION SUBSTANCE PROTEIN B-RELATED"/>
    <property type="match status" value="1"/>
</dbReference>
<dbReference type="InterPro" id="IPR035926">
    <property type="entry name" value="NusB-like_sf"/>
</dbReference>
<gene>
    <name evidence="6 8" type="primary">nusB</name>
    <name evidence="8" type="ORF">IHV25_04020</name>
</gene>
<dbReference type="HAMAP" id="MF_00073">
    <property type="entry name" value="NusB"/>
    <property type="match status" value="1"/>
</dbReference>
<dbReference type="NCBIfam" id="TIGR01951">
    <property type="entry name" value="nusB"/>
    <property type="match status" value="1"/>
</dbReference>
<keyword evidence="2 6" id="KW-0889">Transcription antitermination</keyword>
<dbReference type="SUPFAM" id="SSF48013">
    <property type="entry name" value="NusB-like"/>
    <property type="match status" value="1"/>
</dbReference>